<name>W1PV84_AMBTC</name>
<dbReference type="PANTHER" id="PTHR33356">
    <property type="entry name" value="TIP41-LIKE PROTEIN"/>
    <property type="match status" value="1"/>
</dbReference>
<feature type="compositionally biased region" description="Polar residues" evidence="1">
    <location>
        <begin position="383"/>
        <end position="419"/>
    </location>
</feature>
<feature type="region of interest" description="Disordered" evidence="1">
    <location>
        <begin position="104"/>
        <end position="123"/>
    </location>
</feature>
<feature type="region of interest" description="Disordered" evidence="1">
    <location>
        <begin position="382"/>
        <end position="419"/>
    </location>
</feature>
<dbReference type="OMA" id="ADEVNWK"/>
<feature type="compositionally biased region" description="Polar residues" evidence="1">
    <location>
        <begin position="112"/>
        <end position="123"/>
    </location>
</feature>
<feature type="region of interest" description="Disordered" evidence="1">
    <location>
        <begin position="139"/>
        <end position="162"/>
    </location>
</feature>
<dbReference type="OrthoDB" id="747893at2759"/>
<dbReference type="Gramene" id="ERN12003">
    <property type="protein sequence ID" value="ERN12003"/>
    <property type="gene ID" value="AMTR_s00165p00040130"/>
</dbReference>
<dbReference type="HOGENOM" id="CLU_051272_1_0_1"/>
<feature type="compositionally biased region" description="Low complexity" evidence="1">
    <location>
        <begin position="139"/>
        <end position="151"/>
    </location>
</feature>
<evidence type="ECO:0000313" key="2">
    <source>
        <dbReference type="EMBL" id="ERN12003.1"/>
    </source>
</evidence>
<sequence>MAEDLDDGEFWLPSEFLADDALWMENKRVSHSGGTGAFFPHEFPYGDGSCGFGHDSSLYSPVESVVGSTETESDEEDYISGLAHRMAGSMLDDDEKMNMEQFPWLRDGGFGNQKSPTALSGSPQSTLCGIGSWSGCSNASNGSRGSSNGPSQVSSPPSTPLNHKEDAWNLLYEAAGQVVRLKMNDEASKLHSRGLLGPPKRPGSINKCASHVKPPAYQAFFPQQASNLLPDKSKEASFLLQQLKQQHAMKQQSDFTVWARQAKAQQTQQLQGRVRSCSFGARSGGKPLGFSSPAWIPPQQQIAGSGMRAVFLNGTGSRRESGGTGVFLPRRAGSPNEMRKKPACSTVLLPARVVQALNLNLDDMGPSQPCFQSDAYRTVDPRYQQSRSSVVANTKQQRAIRSQPTPTNPEFSLPQEWTY</sequence>
<dbReference type="eggNOG" id="ENOG502QW8M">
    <property type="taxonomic scope" value="Eukaryota"/>
</dbReference>
<evidence type="ECO:0000256" key="1">
    <source>
        <dbReference type="SAM" id="MobiDB-lite"/>
    </source>
</evidence>
<dbReference type="EMBL" id="KI392640">
    <property type="protein sequence ID" value="ERN12003.1"/>
    <property type="molecule type" value="Genomic_DNA"/>
</dbReference>
<dbReference type="PANTHER" id="PTHR33356:SF5">
    <property type="entry name" value="TIP41-LIKE PROTEIN"/>
    <property type="match status" value="1"/>
</dbReference>
<reference evidence="3" key="1">
    <citation type="journal article" date="2013" name="Science">
        <title>The Amborella genome and the evolution of flowering plants.</title>
        <authorList>
            <consortium name="Amborella Genome Project"/>
        </authorList>
    </citation>
    <scope>NUCLEOTIDE SEQUENCE [LARGE SCALE GENOMIC DNA]</scope>
</reference>
<dbReference type="AlphaFoldDB" id="W1PV84"/>
<feature type="region of interest" description="Disordered" evidence="1">
    <location>
        <begin position="320"/>
        <end position="339"/>
    </location>
</feature>
<keyword evidence="3" id="KW-1185">Reference proteome</keyword>
<gene>
    <name evidence="2" type="ORF">AMTR_s00165p00040130</name>
</gene>
<accession>W1PV84</accession>
<protein>
    <submittedName>
        <fullName evidence="2">Uncharacterized protein</fullName>
    </submittedName>
</protein>
<organism evidence="2 3">
    <name type="scientific">Amborella trichopoda</name>
    <dbReference type="NCBI Taxonomy" id="13333"/>
    <lineage>
        <taxon>Eukaryota</taxon>
        <taxon>Viridiplantae</taxon>
        <taxon>Streptophyta</taxon>
        <taxon>Embryophyta</taxon>
        <taxon>Tracheophyta</taxon>
        <taxon>Spermatophyta</taxon>
        <taxon>Magnoliopsida</taxon>
        <taxon>Amborellales</taxon>
        <taxon>Amborellaceae</taxon>
        <taxon>Amborella</taxon>
    </lineage>
</organism>
<evidence type="ECO:0000313" key="3">
    <source>
        <dbReference type="Proteomes" id="UP000017836"/>
    </source>
</evidence>
<dbReference type="KEGG" id="atr:18440207"/>
<proteinExistence type="predicted"/>
<dbReference type="Proteomes" id="UP000017836">
    <property type="component" value="Unassembled WGS sequence"/>
</dbReference>